<reference evidence="2" key="1">
    <citation type="journal article" date="2022" name="Mol. Ecol. Resour.">
        <title>The genomes of chicory, endive, great burdock and yacon provide insights into Asteraceae palaeo-polyploidization history and plant inulin production.</title>
        <authorList>
            <person name="Fan W."/>
            <person name="Wang S."/>
            <person name="Wang H."/>
            <person name="Wang A."/>
            <person name="Jiang F."/>
            <person name="Liu H."/>
            <person name="Zhao H."/>
            <person name="Xu D."/>
            <person name="Zhang Y."/>
        </authorList>
    </citation>
    <scope>NUCLEOTIDE SEQUENCE [LARGE SCALE GENOMIC DNA]</scope>
    <source>
        <strain evidence="2">cv. Yunnan</strain>
    </source>
</reference>
<evidence type="ECO:0000313" key="2">
    <source>
        <dbReference type="Proteomes" id="UP001056120"/>
    </source>
</evidence>
<reference evidence="1 2" key="2">
    <citation type="journal article" date="2022" name="Mol. Ecol. Resour.">
        <title>The genomes of chicory, endive, great burdock and yacon provide insights into Asteraceae paleo-polyploidization history and plant inulin production.</title>
        <authorList>
            <person name="Fan W."/>
            <person name="Wang S."/>
            <person name="Wang H."/>
            <person name="Wang A."/>
            <person name="Jiang F."/>
            <person name="Liu H."/>
            <person name="Zhao H."/>
            <person name="Xu D."/>
            <person name="Zhang Y."/>
        </authorList>
    </citation>
    <scope>NUCLEOTIDE SEQUENCE [LARGE SCALE GENOMIC DNA]</scope>
    <source>
        <strain evidence="2">cv. Yunnan</strain>
        <tissue evidence="1">Leaves</tissue>
    </source>
</reference>
<evidence type="ECO:0000313" key="1">
    <source>
        <dbReference type="EMBL" id="KAI3829576.1"/>
    </source>
</evidence>
<dbReference type="Proteomes" id="UP001056120">
    <property type="component" value="Linkage Group LG01"/>
</dbReference>
<proteinExistence type="predicted"/>
<dbReference type="EMBL" id="CM042018">
    <property type="protein sequence ID" value="KAI3829576.1"/>
    <property type="molecule type" value="Genomic_DNA"/>
</dbReference>
<accession>A0ACB9KB86</accession>
<gene>
    <name evidence="1" type="ORF">L1987_03702</name>
</gene>
<name>A0ACB9KB86_9ASTR</name>
<keyword evidence="2" id="KW-1185">Reference proteome</keyword>
<comment type="caution">
    <text evidence="1">The sequence shown here is derived from an EMBL/GenBank/DDBJ whole genome shotgun (WGS) entry which is preliminary data.</text>
</comment>
<sequence>MESYRFPVGLLPVGVTGYTLDEETGEFEVYLGETCSYTVQGYNLKYQSTISGLSRDGDELYLSVAILSEGFDVSGFIESPQCGCGFYCNDIGSVEIKEEEKMELRSSL</sequence>
<protein>
    <submittedName>
        <fullName evidence="1">Uncharacterized protein</fullName>
    </submittedName>
</protein>
<organism evidence="1 2">
    <name type="scientific">Smallanthus sonchifolius</name>
    <dbReference type="NCBI Taxonomy" id="185202"/>
    <lineage>
        <taxon>Eukaryota</taxon>
        <taxon>Viridiplantae</taxon>
        <taxon>Streptophyta</taxon>
        <taxon>Embryophyta</taxon>
        <taxon>Tracheophyta</taxon>
        <taxon>Spermatophyta</taxon>
        <taxon>Magnoliopsida</taxon>
        <taxon>eudicotyledons</taxon>
        <taxon>Gunneridae</taxon>
        <taxon>Pentapetalae</taxon>
        <taxon>asterids</taxon>
        <taxon>campanulids</taxon>
        <taxon>Asterales</taxon>
        <taxon>Asteraceae</taxon>
        <taxon>Asteroideae</taxon>
        <taxon>Heliantheae alliance</taxon>
        <taxon>Millerieae</taxon>
        <taxon>Smallanthus</taxon>
    </lineage>
</organism>